<dbReference type="RefSeq" id="WP_284303062.1">
    <property type="nucleotide sequence ID" value="NZ_BSUO01000001.1"/>
</dbReference>
<sequence length="563" mass="60387">MSRRGRRATAPSPEQLKDAVAGLIAAIDEGGDQLPPERVASARKILRKASERLELVGNHTVVALAGATGSGKSSTFNRLVGSAVSTVGMLRPTTTTISSAVWGSDPANDLLDWIGSASRHRVSPERAERSGATEHLDGLVLLDLPDVDSHRVAHRAEADRVLGLTDVFVWVTDPQKYADGILHEDYLRRMRAHEAVTLVVLNQADRLAPDEAAACRTHLRELLADDGLPNAEVILTSSRTGQGLDELRGALAGAVRAATAARVRLVGDLHTEAEALRAYVGDTEPTVSSEPDAALVAALARTAGVPIVLDSVERDYRARASVHTGWPLTRWVGGMRANPLRRFRLDRTVLGAEGAKRRKQTEQDQEIGAVLARSSLPEATPAARAAVATLRRRLGTKASQGLPALWADAVEIATGSDEDDLADALDQAIVGTPLRARNPAWWYVVGALQWILVLAALGGLLWLMLLWAMSAAQLPLPDTPTYSGIPVPTGLLLGGLVAGGLLALVCVPFVRIGGRRRRRKVEKRLGGAIAGVAKARLLDPQNEILGRHRRTRENLDRVLATRR</sequence>
<dbReference type="InterPro" id="IPR006073">
    <property type="entry name" value="GTP-bd"/>
</dbReference>
<evidence type="ECO:0000313" key="4">
    <source>
        <dbReference type="Proteomes" id="UP001157126"/>
    </source>
</evidence>
<evidence type="ECO:0000259" key="2">
    <source>
        <dbReference type="Pfam" id="PF01926"/>
    </source>
</evidence>
<dbReference type="Gene3D" id="3.40.50.300">
    <property type="entry name" value="P-loop containing nucleotide triphosphate hydrolases"/>
    <property type="match status" value="1"/>
</dbReference>
<dbReference type="Pfam" id="PF01926">
    <property type="entry name" value="MMR_HSR1"/>
    <property type="match status" value="1"/>
</dbReference>
<dbReference type="SUPFAM" id="SSF52540">
    <property type="entry name" value="P-loop containing nucleoside triphosphate hydrolases"/>
    <property type="match status" value="1"/>
</dbReference>
<reference evidence="4" key="1">
    <citation type="journal article" date="2019" name="Int. J. Syst. Evol. Microbiol.">
        <title>The Global Catalogue of Microorganisms (GCM) 10K type strain sequencing project: providing services to taxonomists for standard genome sequencing and annotation.</title>
        <authorList>
            <consortium name="The Broad Institute Genomics Platform"/>
            <consortium name="The Broad Institute Genome Sequencing Center for Infectious Disease"/>
            <person name="Wu L."/>
            <person name="Ma J."/>
        </authorList>
    </citation>
    <scope>NUCLEOTIDE SEQUENCE [LARGE SCALE GENOMIC DNA]</scope>
    <source>
        <strain evidence="4">NBRC 113072</strain>
    </source>
</reference>
<dbReference type="EMBL" id="BSUO01000001">
    <property type="protein sequence ID" value="GMA39072.1"/>
    <property type="molecule type" value="Genomic_DNA"/>
</dbReference>
<comment type="caution">
    <text evidence="3">The sequence shown here is derived from an EMBL/GenBank/DDBJ whole genome shotgun (WGS) entry which is preliminary data.</text>
</comment>
<feature type="transmembrane region" description="Helical" evidence="1">
    <location>
        <begin position="489"/>
        <end position="510"/>
    </location>
</feature>
<feature type="domain" description="G" evidence="2">
    <location>
        <begin position="62"/>
        <end position="179"/>
    </location>
</feature>
<dbReference type="Proteomes" id="UP001157126">
    <property type="component" value="Unassembled WGS sequence"/>
</dbReference>
<dbReference type="InterPro" id="IPR005662">
    <property type="entry name" value="GTPase_Era-like"/>
</dbReference>
<protein>
    <recommendedName>
        <fullName evidence="2">G domain-containing protein</fullName>
    </recommendedName>
</protein>
<dbReference type="PANTHER" id="PTHR42698:SF1">
    <property type="entry name" value="GTPASE ERA, MITOCHONDRIAL"/>
    <property type="match status" value="1"/>
</dbReference>
<name>A0ABQ6IME0_9MICO</name>
<gene>
    <name evidence="3" type="ORF">GCM10025883_11170</name>
</gene>
<evidence type="ECO:0000256" key="1">
    <source>
        <dbReference type="SAM" id="Phobius"/>
    </source>
</evidence>
<keyword evidence="1" id="KW-0812">Transmembrane</keyword>
<evidence type="ECO:0000313" key="3">
    <source>
        <dbReference type="EMBL" id="GMA39072.1"/>
    </source>
</evidence>
<dbReference type="InterPro" id="IPR027417">
    <property type="entry name" value="P-loop_NTPase"/>
</dbReference>
<keyword evidence="1" id="KW-0472">Membrane</keyword>
<keyword evidence="4" id="KW-1185">Reference proteome</keyword>
<keyword evidence="1" id="KW-1133">Transmembrane helix</keyword>
<dbReference type="PANTHER" id="PTHR42698">
    <property type="entry name" value="GTPASE ERA"/>
    <property type="match status" value="1"/>
</dbReference>
<feature type="transmembrane region" description="Helical" evidence="1">
    <location>
        <begin position="441"/>
        <end position="469"/>
    </location>
</feature>
<proteinExistence type="predicted"/>
<organism evidence="3 4">
    <name type="scientific">Mobilicoccus caccae</name>
    <dbReference type="NCBI Taxonomy" id="1859295"/>
    <lineage>
        <taxon>Bacteria</taxon>
        <taxon>Bacillati</taxon>
        <taxon>Actinomycetota</taxon>
        <taxon>Actinomycetes</taxon>
        <taxon>Micrococcales</taxon>
        <taxon>Dermatophilaceae</taxon>
        <taxon>Mobilicoccus</taxon>
    </lineage>
</organism>
<accession>A0ABQ6IME0</accession>